<protein>
    <submittedName>
        <fullName evidence="7">NUDIX hydrolase [Frankia sp. EAN1pec]</fullName>
    </submittedName>
</protein>
<dbReference type="PANTHER" id="PTHR43046">
    <property type="entry name" value="GDP-MANNOSE MANNOSYL HYDROLASE"/>
    <property type="match status" value="1"/>
</dbReference>
<keyword evidence="3 4" id="KW-0378">Hydrolase</keyword>
<dbReference type="PROSITE" id="PS00893">
    <property type="entry name" value="NUDIX_BOX"/>
    <property type="match status" value="1"/>
</dbReference>
<dbReference type="InterPro" id="IPR020084">
    <property type="entry name" value="NUDIX_hydrolase_CS"/>
</dbReference>
<dbReference type="InterPro" id="IPR000086">
    <property type="entry name" value="NUDIX_hydrolase_dom"/>
</dbReference>
<sequence>MARIDYFNDPDAPQPNSVVPSASAIVTNDNGEILLLKRRDNSLWTIPGGGHEAGETIEDTAVREVREETGLEVSITGLVGVYTNPAHVVAYSDGEVRQQFSLCYTTRITGGQLAIDHESTDLAWVHPSRLDTVKMHPSIRLRIDHFLERRENPYLG</sequence>
<dbReference type="EMBL" id="UEGW01000001">
    <property type="protein sequence ID" value="SRX94725.1"/>
    <property type="molecule type" value="Genomic_DNA"/>
</dbReference>
<dbReference type="Pfam" id="PF00293">
    <property type="entry name" value="NUDIX"/>
    <property type="match status" value="1"/>
</dbReference>
<feature type="region of interest" description="Disordered" evidence="5">
    <location>
        <begin position="1"/>
        <end position="20"/>
    </location>
</feature>
<dbReference type="PANTHER" id="PTHR43046:SF16">
    <property type="entry name" value="ADP-RIBOSE PYROPHOSPHATASE YJHB-RELATED"/>
    <property type="match status" value="1"/>
</dbReference>
<dbReference type="PROSITE" id="PS51462">
    <property type="entry name" value="NUDIX"/>
    <property type="match status" value="1"/>
</dbReference>
<dbReference type="RefSeq" id="WP_113964019.1">
    <property type="nucleotide sequence ID" value="NZ_UEGW01000001.1"/>
</dbReference>
<keyword evidence="8" id="KW-1185">Reference proteome</keyword>
<name>A0A375Z161_MYCSH</name>
<comment type="similarity">
    <text evidence="2 4">Belongs to the Nudix hydrolase family.</text>
</comment>
<dbReference type="InterPro" id="IPR020476">
    <property type="entry name" value="Nudix_hydrolase"/>
</dbReference>
<evidence type="ECO:0000259" key="6">
    <source>
        <dbReference type="PROSITE" id="PS51462"/>
    </source>
</evidence>
<dbReference type="GO" id="GO:0016787">
    <property type="term" value="F:hydrolase activity"/>
    <property type="evidence" value="ECO:0007669"/>
    <property type="project" value="UniProtKB-KW"/>
</dbReference>
<dbReference type="AlphaFoldDB" id="A0A375Z161"/>
<organism evidence="7 8">
    <name type="scientific">Mycobacterium shimoidei</name>
    <dbReference type="NCBI Taxonomy" id="29313"/>
    <lineage>
        <taxon>Bacteria</taxon>
        <taxon>Bacillati</taxon>
        <taxon>Actinomycetota</taxon>
        <taxon>Actinomycetes</taxon>
        <taxon>Mycobacteriales</taxon>
        <taxon>Mycobacteriaceae</taxon>
        <taxon>Mycobacterium</taxon>
    </lineage>
</organism>
<dbReference type="InterPro" id="IPR015797">
    <property type="entry name" value="NUDIX_hydrolase-like_dom_sf"/>
</dbReference>
<evidence type="ECO:0000256" key="3">
    <source>
        <dbReference type="ARBA" id="ARBA00022801"/>
    </source>
</evidence>
<evidence type="ECO:0000313" key="7">
    <source>
        <dbReference type="EMBL" id="SRX94725.1"/>
    </source>
</evidence>
<dbReference type="PRINTS" id="PR00502">
    <property type="entry name" value="NUDIXFAMILY"/>
</dbReference>
<evidence type="ECO:0000256" key="1">
    <source>
        <dbReference type="ARBA" id="ARBA00001946"/>
    </source>
</evidence>
<reference evidence="7 8" key="1">
    <citation type="submission" date="2018-05" db="EMBL/GenBank/DDBJ databases">
        <authorList>
            <consortium name="IHU Genomes"/>
        </authorList>
    </citation>
    <scope>NUCLEOTIDE SEQUENCE [LARGE SCALE GENOMIC DNA]</scope>
    <source>
        <strain evidence="7 8">P7336</strain>
    </source>
</reference>
<dbReference type="Proteomes" id="UP000252015">
    <property type="component" value="Unassembled WGS sequence"/>
</dbReference>
<dbReference type="SUPFAM" id="SSF55811">
    <property type="entry name" value="Nudix"/>
    <property type="match status" value="1"/>
</dbReference>
<accession>A0A375Z161</accession>
<evidence type="ECO:0000256" key="2">
    <source>
        <dbReference type="ARBA" id="ARBA00005582"/>
    </source>
</evidence>
<evidence type="ECO:0000313" key="8">
    <source>
        <dbReference type="Proteomes" id="UP000252015"/>
    </source>
</evidence>
<evidence type="ECO:0000256" key="5">
    <source>
        <dbReference type="SAM" id="MobiDB-lite"/>
    </source>
</evidence>
<proteinExistence type="inferred from homology"/>
<gene>
    <name evidence="7" type="ORF">MSP7336_02985</name>
</gene>
<dbReference type="STRING" id="29313.BHQ16_21905"/>
<comment type="cofactor">
    <cofactor evidence="1">
        <name>Mg(2+)</name>
        <dbReference type="ChEBI" id="CHEBI:18420"/>
    </cofactor>
</comment>
<feature type="domain" description="Nudix hydrolase" evidence="6">
    <location>
        <begin position="17"/>
        <end position="148"/>
    </location>
</feature>
<evidence type="ECO:0000256" key="4">
    <source>
        <dbReference type="RuleBase" id="RU003476"/>
    </source>
</evidence>
<dbReference type="Gene3D" id="3.90.79.10">
    <property type="entry name" value="Nucleoside Triphosphate Pyrophosphohydrolase"/>
    <property type="match status" value="1"/>
</dbReference>